<reference evidence="1 2" key="1">
    <citation type="submission" date="2024-11" db="EMBL/GenBank/DDBJ databases">
        <title>Adaptive evolution of stress response genes in parasites aligns with host niche diversity.</title>
        <authorList>
            <person name="Hahn C."/>
            <person name="Resl P."/>
        </authorList>
    </citation>
    <scope>NUCLEOTIDE SEQUENCE [LARGE SCALE GENOMIC DNA]</scope>
    <source>
        <strain evidence="1">EGGRZ-B1_66</strain>
        <tissue evidence="1">Body</tissue>
    </source>
</reference>
<proteinExistence type="predicted"/>
<comment type="caution">
    <text evidence="1">The sequence shown here is derived from an EMBL/GenBank/DDBJ whole genome shotgun (WGS) entry which is preliminary data.</text>
</comment>
<name>A0ABD2QM49_9PLAT</name>
<dbReference type="Proteomes" id="UP001626550">
    <property type="component" value="Unassembled WGS sequence"/>
</dbReference>
<accession>A0ABD2QM49</accession>
<gene>
    <name evidence="1" type="ORF">Ciccas_000693</name>
</gene>
<evidence type="ECO:0000313" key="1">
    <source>
        <dbReference type="EMBL" id="KAL3320618.1"/>
    </source>
</evidence>
<keyword evidence="2" id="KW-1185">Reference proteome</keyword>
<organism evidence="1 2">
    <name type="scientific">Cichlidogyrus casuarinus</name>
    <dbReference type="NCBI Taxonomy" id="1844966"/>
    <lineage>
        <taxon>Eukaryota</taxon>
        <taxon>Metazoa</taxon>
        <taxon>Spiralia</taxon>
        <taxon>Lophotrochozoa</taxon>
        <taxon>Platyhelminthes</taxon>
        <taxon>Monogenea</taxon>
        <taxon>Monopisthocotylea</taxon>
        <taxon>Dactylogyridea</taxon>
        <taxon>Ancyrocephalidae</taxon>
        <taxon>Cichlidogyrus</taxon>
    </lineage>
</organism>
<evidence type="ECO:0000313" key="2">
    <source>
        <dbReference type="Proteomes" id="UP001626550"/>
    </source>
</evidence>
<protein>
    <submittedName>
        <fullName evidence="1">Uncharacterized protein</fullName>
    </submittedName>
</protein>
<sequence length="381" mass="43090">MADLETALLLLQSEPHCSVVPVALTHLYCQYLAASNQVPMAVGILSRVTNLGGVGQLALYHWQERHSLQPSGLDFSLQESCVRAVLAWSGDNTARSVTLVGAVCGRLLPEFRGDGMRAIRHLLGLSLLPLHGLEVLANLDEASRLHLWILYFLLARIKLADGELVDADQMVKEFLQHGLTALKAADPLGVRLFGLLTLKLMDFGISDAVYFDLIYNFLVEEAPLSLTLAEQSPWLVEFVQNIRLQRIMYRGEFVQFLFSLVEMYGFTVLPSICRNLIIVKETALALKLCDVLRSDQMPESRYWELYICMWIQCQKTVQLLYEALNCVPSSEILWFYMTQLTNYSVVRGWKPQILELAKRCSKTAVVNDAWSKAKHFFTKNS</sequence>
<dbReference type="EMBL" id="JBJKFK010000040">
    <property type="protein sequence ID" value="KAL3320618.1"/>
    <property type="molecule type" value="Genomic_DNA"/>
</dbReference>
<dbReference type="AlphaFoldDB" id="A0ABD2QM49"/>